<reference evidence="2" key="1">
    <citation type="journal article" date="2022" name="Nat. Commun.">
        <title>Chromosome evolution and the genetic basis of agronomically important traits in greater yam.</title>
        <authorList>
            <person name="Bredeson J.V."/>
            <person name="Lyons J.B."/>
            <person name="Oniyinde I.O."/>
            <person name="Okereke N.R."/>
            <person name="Kolade O."/>
            <person name="Nnabue I."/>
            <person name="Nwadili C.O."/>
            <person name="Hribova E."/>
            <person name="Parker M."/>
            <person name="Nwogha J."/>
            <person name="Shu S."/>
            <person name="Carlson J."/>
            <person name="Kariba R."/>
            <person name="Muthemba S."/>
            <person name="Knop K."/>
            <person name="Barton G.J."/>
            <person name="Sherwood A.V."/>
            <person name="Lopez-Montes A."/>
            <person name="Asiedu R."/>
            <person name="Jamnadass R."/>
            <person name="Muchugi A."/>
            <person name="Goodstein D."/>
            <person name="Egesi C.N."/>
            <person name="Featherston J."/>
            <person name="Asfaw A."/>
            <person name="Simpson G.G."/>
            <person name="Dolezel J."/>
            <person name="Hendre P.S."/>
            <person name="Van Deynze A."/>
            <person name="Kumar P.L."/>
            <person name="Obidiegwu J.E."/>
            <person name="Bhattacharjee R."/>
            <person name="Rokhsar D.S."/>
        </authorList>
    </citation>
    <scope>NUCLEOTIDE SEQUENCE [LARGE SCALE GENOMIC DNA]</scope>
    <source>
        <strain evidence="2">cv. TDa95/00328</strain>
    </source>
</reference>
<protein>
    <submittedName>
        <fullName evidence="1">Vesicle-associated membrane-protein-associated protein</fullName>
    </submittedName>
</protein>
<gene>
    <name evidence="1" type="ORF">IHE45_16G021100</name>
</gene>
<evidence type="ECO:0000313" key="2">
    <source>
        <dbReference type="Proteomes" id="UP000827976"/>
    </source>
</evidence>
<proteinExistence type="predicted"/>
<dbReference type="Proteomes" id="UP000827976">
    <property type="component" value="Chromosome 16"/>
</dbReference>
<accession>A0ACB7UG72</accession>
<sequence length="246" mass="27226">MEGLDSASAATMGTGGQLISVYPEELSFEFELGKPAYCDLKVVNNTEHHVAFKVKTTSPRKYFVRPNTSVVQPWDACTITVTLQAQKEYPPDMRCNDKFLLQSTKVPPITDVDELPPETFNKEGDKVVQELKLKVIYKAPTQLNDGNSEETGLTGAPRGSRQGSDSISVLNNSSIQEIQAVQRLKSERDAILQQNQQLQRELDMFRRRKGRRNDAGFSLTFSAFAGLVGLMLGFILNLALSSPPTA</sequence>
<evidence type="ECO:0000313" key="1">
    <source>
        <dbReference type="EMBL" id="KAH7659272.1"/>
    </source>
</evidence>
<keyword evidence="2" id="KW-1185">Reference proteome</keyword>
<comment type="caution">
    <text evidence="1">The sequence shown here is derived from an EMBL/GenBank/DDBJ whole genome shotgun (WGS) entry which is preliminary data.</text>
</comment>
<name>A0ACB7UG72_DIOAL</name>
<organism evidence="1 2">
    <name type="scientific">Dioscorea alata</name>
    <name type="common">Purple yam</name>
    <dbReference type="NCBI Taxonomy" id="55571"/>
    <lineage>
        <taxon>Eukaryota</taxon>
        <taxon>Viridiplantae</taxon>
        <taxon>Streptophyta</taxon>
        <taxon>Embryophyta</taxon>
        <taxon>Tracheophyta</taxon>
        <taxon>Spermatophyta</taxon>
        <taxon>Magnoliopsida</taxon>
        <taxon>Liliopsida</taxon>
        <taxon>Dioscoreales</taxon>
        <taxon>Dioscoreaceae</taxon>
        <taxon>Dioscorea</taxon>
    </lineage>
</organism>
<dbReference type="EMBL" id="CM037026">
    <property type="protein sequence ID" value="KAH7659272.1"/>
    <property type="molecule type" value="Genomic_DNA"/>
</dbReference>